<evidence type="ECO:0000313" key="3">
    <source>
        <dbReference type="Proteomes" id="UP000293874"/>
    </source>
</evidence>
<name>A0A4Q7MQP2_9BACT</name>
<dbReference type="RefSeq" id="WP_130543427.1">
    <property type="nucleotide sequence ID" value="NZ_CP042431.1"/>
</dbReference>
<organism evidence="2 3">
    <name type="scientific">Pseudobacter ginsenosidimutans</name>
    <dbReference type="NCBI Taxonomy" id="661488"/>
    <lineage>
        <taxon>Bacteria</taxon>
        <taxon>Pseudomonadati</taxon>
        <taxon>Bacteroidota</taxon>
        <taxon>Chitinophagia</taxon>
        <taxon>Chitinophagales</taxon>
        <taxon>Chitinophagaceae</taxon>
        <taxon>Pseudobacter</taxon>
    </lineage>
</organism>
<keyword evidence="3" id="KW-1185">Reference proteome</keyword>
<reference evidence="2 3" key="1">
    <citation type="submission" date="2019-02" db="EMBL/GenBank/DDBJ databases">
        <title>Genomic Encyclopedia of Type Strains, Phase IV (KMG-IV): sequencing the most valuable type-strain genomes for metagenomic binning, comparative biology and taxonomic classification.</title>
        <authorList>
            <person name="Goeker M."/>
        </authorList>
    </citation>
    <scope>NUCLEOTIDE SEQUENCE [LARGE SCALE GENOMIC DNA]</scope>
    <source>
        <strain evidence="2 3">DSM 18116</strain>
    </source>
</reference>
<dbReference type="InterPro" id="IPR029464">
    <property type="entry name" value="HSDR_N"/>
</dbReference>
<evidence type="ECO:0000259" key="1">
    <source>
        <dbReference type="Pfam" id="PF13588"/>
    </source>
</evidence>
<feature type="domain" description="Type I restriction enzyme R protein N-terminal" evidence="1">
    <location>
        <begin position="35"/>
        <end position="142"/>
    </location>
</feature>
<dbReference type="EMBL" id="SGXA01000003">
    <property type="protein sequence ID" value="RZS69059.1"/>
    <property type="molecule type" value="Genomic_DNA"/>
</dbReference>
<accession>A0A4Q7MQP2</accession>
<comment type="caution">
    <text evidence="2">The sequence shown here is derived from an EMBL/GenBank/DDBJ whole genome shotgun (WGS) entry which is preliminary data.</text>
</comment>
<dbReference type="AlphaFoldDB" id="A0A4Q7MQP2"/>
<protein>
    <submittedName>
        <fullName evidence="2">Type I restriction and modification enzyme subunit R-like protein</fullName>
    </submittedName>
</protein>
<evidence type="ECO:0000313" key="2">
    <source>
        <dbReference type="EMBL" id="RZS69059.1"/>
    </source>
</evidence>
<proteinExistence type="predicted"/>
<dbReference type="Proteomes" id="UP000293874">
    <property type="component" value="Unassembled WGS sequence"/>
</dbReference>
<dbReference type="Pfam" id="PF13588">
    <property type="entry name" value="HSDR_N_2"/>
    <property type="match status" value="1"/>
</dbReference>
<gene>
    <name evidence="2" type="ORF">EV199_4883</name>
</gene>
<sequence length="145" mass="17211">MLRIDYPEHPFRFKKTDEKEFIFDEFRKSWVRLTPEEWVRQNFLQYLLKVKQYPASLIAVEKELRLGELKKRFDILVYNQQHKPWLMVECKAIGVPLEESVLMQVLRYNIAVPVDYLVITNGDYCAGFVKSGIELQPIDVIPDFG</sequence>
<dbReference type="OrthoDB" id="9790377at2"/>